<evidence type="ECO:0000256" key="1">
    <source>
        <dbReference type="SAM" id="MobiDB-lite"/>
    </source>
</evidence>
<protein>
    <submittedName>
        <fullName evidence="2">Uncharacterized protein</fullName>
    </submittedName>
</protein>
<reference evidence="2 3" key="1">
    <citation type="submission" date="2013-11" db="EMBL/GenBank/DDBJ databases">
        <title>Opisthorchis viverrini - life in the bile duct.</title>
        <authorList>
            <person name="Young N.D."/>
            <person name="Nagarajan N."/>
            <person name="Lin S.J."/>
            <person name="Korhonen P.K."/>
            <person name="Jex A.R."/>
            <person name="Hall R.S."/>
            <person name="Safavi-Hemami H."/>
            <person name="Kaewkong W."/>
            <person name="Bertrand D."/>
            <person name="Gao S."/>
            <person name="Seet Q."/>
            <person name="Wongkham S."/>
            <person name="Teh B.T."/>
            <person name="Wongkham C."/>
            <person name="Intapan P.M."/>
            <person name="Maleewong W."/>
            <person name="Yang X."/>
            <person name="Hu M."/>
            <person name="Wang Z."/>
            <person name="Hofmann A."/>
            <person name="Sternberg P.W."/>
            <person name="Tan P."/>
            <person name="Wang J."/>
            <person name="Gasser R.B."/>
        </authorList>
    </citation>
    <scope>NUCLEOTIDE SEQUENCE [LARGE SCALE GENOMIC DNA]</scope>
</reference>
<dbReference type="GeneID" id="20322637"/>
<evidence type="ECO:0000313" key="2">
    <source>
        <dbReference type="EMBL" id="KER23735.1"/>
    </source>
</evidence>
<feature type="compositionally biased region" description="Polar residues" evidence="1">
    <location>
        <begin position="8"/>
        <end position="22"/>
    </location>
</feature>
<organism evidence="2 3">
    <name type="scientific">Opisthorchis viverrini</name>
    <name type="common">Southeast Asian liver fluke</name>
    <dbReference type="NCBI Taxonomy" id="6198"/>
    <lineage>
        <taxon>Eukaryota</taxon>
        <taxon>Metazoa</taxon>
        <taxon>Spiralia</taxon>
        <taxon>Lophotrochozoa</taxon>
        <taxon>Platyhelminthes</taxon>
        <taxon>Trematoda</taxon>
        <taxon>Digenea</taxon>
        <taxon>Opisthorchiida</taxon>
        <taxon>Opisthorchiata</taxon>
        <taxon>Opisthorchiidae</taxon>
        <taxon>Opisthorchis</taxon>
    </lineage>
</organism>
<feature type="region of interest" description="Disordered" evidence="1">
    <location>
        <begin position="1"/>
        <end position="26"/>
    </location>
</feature>
<name>A0A074ZK58_OPIVI</name>
<sequence>MRPWTRPASLQPTLYHSPTIPSKSREVSDETIAKNVEQISATPTLALKAEHHQMQNSLGLSSLALSGVRVIATPVGIARLNLEGTDANYTTEPTFHPPLSSGERTFTFHSAVPTYPPSDCTSDLLKGVCPDLTTLTDKGISGMVLKLEISEHK</sequence>
<gene>
    <name evidence="2" type="ORF">T265_08458</name>
</gene>
<evidence type="ECO:0000313" key="3">
    <source>
        <dbReference type="Proteomes" id="UP000054324"/>
    </source>
</evidence>
<accession>A0A074ZK58</accession>
<keyword evidence="3" id="KW-1185">Reference proteome</keyword>
<dbReference type="CTD" id="20322637"/>
<dbReference type="KEGG" id="ovi:T265_08458"/>
<proteinExistence type="predicted"/>
<dbReference type="AlphaFoldDB" id="A0A074ZK58"/>
<dbReference type="EMBL" id="KL596838">
    <property type="protein sequence ID" value="KER23735.1"/>
    <property type="molecule type" value="Genomic_DNA"/>
</dbReference>
<dbReference type="Proteomes" id="UP000054324">
    <property type="component" value="Unassembled WGS sequence"/>
</dbReference>
<dbReference type="RefSeq" id="XP_009172529.1">
    <property type="nucleotide sequence ID" value="XM_009174265.1"/>
</dbReference>